<feature type="domain" description="Nudix hydrolase" evidence="4">
    <location>
        <begin position="10"/>
        <end position="148"/>
    </location>
</feature>
<sequence>MTILQDYTMSLPVSCGTLIVNGAGQLLLCHVTGTAKWDIPKGMQDPGETPIETAMRELKEEAGLAFAESEFVDLGCFDYRKDKKLHLFLVRAPAELDCLDHLECTSFFPHQVTGEPTPEADGFRWASRDELAKLCWPRMAKRLVAMDW</sequence>
<dbReference type="PANTHER" id="PTHR21340">
    <property type="entry name" value="DIADENOSINE 5,5-P1,P4-TETRAPHOSPHATE PYROPHOSPHOHYDROLASE MUTT"/>
    <property type="match status" value="1"/>
</dbReference>
<dbReference type="SUPFAM" id="SSF55811">
    <property type="entry name" value="Nudix"/>
    <property type="match status" value="1"/>
</dbReference>
<dbReference type="PRINTS" id="PR00502">
    <property type="entry name" value="NUDIXFAMILY"/>
</dbReference>
<evidence type="ECO:0000313" key="6">
    <source>
        <dbReference type="Proteomes" id="UP001198701"/>
    </source>
</evidence>
<dbReference type="PROSITE" id="PS00893">
    <property type="entry name" value="NUDIX_BOX"/>
    <property type="match status" value="1"/>
</dbReference>
<dbReference type="GO" id="GO:0016787">
    <property type="term" value="F:hydrolase activity"/>
    <property type="evidence" value="ECO:0007669"/>
    <property type="project" value="UniProtKB-KW"/>
</dbReference>
<dbReference type="InterPro" id="IPR015797">
    <property type="entry name" value="NUDIX_hydrolase-like_dom_sf"/>
</dbReference>
<comment type="cofactor">
    <cofactor evidence="1">
        <name>Mg(2+)</name>
        <dbReference type="ChEBI" id="CHEBI:18420"/>
    </cofactor>
</comment>
<dbReference type="InterPro" id="IPR020476">
    <property type="entry name" value="Nudix_hydrolase"/>
</dbReference>
<gene>
    <name evidence="5" type="ORF">LMJ30_10575</name>
</gene>
<dbReference type="RefSeq" id="WP_229432313.1">
    <property type="nucleotide sequence ID" value="NZ_JAJHPV010000013.1"/>
</dbReference>
<dbReference type="EMBL" id="JAJHPV010000013">
    <property type="protein sequence ID" value="MCC6071401.1"/>
    <property type="molecule type" value="Genomic_DNA"/>
</dbReference>
<evidence type="ECO:0000313" key="5">
    <source>
        <dbReference type="EMBL" id="MCC6071401.1"/>
    </source>
</evidence>
<accession>A0ABS8ITX7</accession>
<dbReference type="Proteomes" id="UP001198701">
    <property type="component" value="Unassembled WGS sequence"/>
</dbReference>
<evidence type="ECO:0000256" key="3">
    <source>
        <dbReference type="RuleBase" id="RU003476"/>
    </source>
</evidence>
<dbReference type="InterPro" id="IPR000086">
    <property type="entry name" value="NUDIX_hydrolase_dom"/>
</dbReference>
<dbReference type="Pfam" id="PF00293">
    <property type="entry name" value="NUDIX"/>
    <property type="match status" value="1"/>
</dbReference>
<dbReference type="GO" id="GO:0016853">
    <property type="term" value="F:isomerase activity"/>
    <property type="evidence" value="ECO:0007669"/>
    <property type="project" value="UniProtKB-KW"/>
</dbReference>
<organism evidence="5 6">
    <name type="scientific">Massilia agrisoli</name>
    <dbReference type="NCBI Taxonomy" id="2892444"/>
    <lineage>
        <taxon>Bacteria</taxon>
        <taxon>Pseudomonadati</taxon>
        <taxon>Pseudomonadota</taxon>
        <taxon>Betaproteobacteria</taxon>
        <taxon>Burkholderiales</taxon>
        <taxon>Oxalobacteraceae</taxon>
        <taxon>Telluria group</taxon>
        <taxon>Massilia</taxon>
    </lineage>
</organism>
<dbReference type="PANTHER" id="PTHR21340:SF0">
    <property type="entry name" value="BIS(5'-NUCLEOSYL)-TETRAPHOSPHATASE [ASYMMETRICAL]"/>
    <property type="match status" value="1"/>
</dbReference>
<proteinExistence type="inferred from homology"/>
<evidence type="ECO:0000256" key="1">
    <source>
        <dbReference type="ARBA" id="ARBA00001946"/>
    </source>
</evidence>
<comment type="similarity">
    <text evidence="3">Belongs to the Nudix hydrolase family.</text>
</comment>
<comment type="caution">
    <text evidence="5">The sequence shown here is derived from an EMBL/GenBank/DDBJ whole genome shotgun (WGS) entry which is preliminary data.</text>
</comment>
<dbReference type="PROSITE" id="PS51462">
    <property type="entry name" value="NUDIX"/>
    <property type="match status" value="1"/>
</dbReference>
<dbReference type="InterPro" id="IPR051325">
    <property type="entry name" value="Nudix_hydrolase_domain"/>
</dbReference>
<keyword evidence="2 3" id="KW-0378">Hydrolase</keyword>
<name>A0ABS8ITX7_9BURK</name>
<keyword evidence="6" id="KW-1185">Reference proteome</keyword>
<protein>
    <submittedName>
        <fullName evidence="5">NUDIX hydrolase</fullName>
    </submittedName>
</protein>
<dbReference type="InterPro" id="IPR020084">
    <property type="entry name" value="NUDIX_hydrolase_CS"/>
</dbReference>
<reference evidence="5 6" key="1">
    <citation type="submission" date="2021-11" db="EMBL/GenBank/DDBJ databases">
        <authorList>
            <person name="Huq M.A."/>
        </authorList>
    </citation>
    <scope>NUCLEOTIDE SEQUENCE [LARGE SCALE GENOMIC DNA]</scope>
    <source>
        <strain evidence="5 6">MAHUQ-52</strain>
    </source>
</reference>
<dbReference type="CDD" id="cd02883">
    <property type="entry name" value="NUDIX_Hydrolase"/>
    <property type="match status" value="1"/>
</dbReference>
<evidence type="ECO:0000256" key="2">
    <source>
        <dbReference type="ARBA" id="ARBA00022801"/>
    </source>
</evidence>
<dbReference type="Gene3D" id="3.90.79.10">
    <property type="entry name" value="Nucleoside Triphosphate Pyrophosphohydrolase"/>
    <property type="match status" value="1"/>
</dbReference>
<evidence type="ECO:0000259" key="4">
    <source>
        <dbReference type="PROSITE" id="PS51462"/>
    </source>
</evidence>
<keyword evidence="5" id="KW-0413">Isomerase</keyword>